<dbReference type="InterPro" id="IPR036097">
    <property type="entry name" value="HisK_dim/P_sf"/>
</dbReference>
<evidence type="ECO:0000313" key="10">
    <source>
        <dbReference type="EMBL" id="MCQ8896178.1"/>
    </source>
</evidence>
<dbReference type="SUPFAM" id="SSF52172">
    <property type="entry name" value="CheY-like"/>
    <property type="match status" value="1"/>
</dbReference>
<dbReference type="SMART" id="SM00448">
    <property type="entry name" value="REC"/>
    <property type="match status" value="1"/>
</dbReference>
<dbReference type="SUPFAM" id="SSF55874">
    <property type="entry name" value="ATPase domain of HSP90 chaperone/DNA topoisomerase II/histidine kinase"/>
    <property type="match status" value="1"/>
</dbReference>
<feature type="transmembrane region" description="Helical" evidence="7">
    <location>
        <begin position="164"/>
        <end position="182"/>
    </location>
</feature>
<name>A0ABT1WF82_9BURK</name>
<dbReference type="Gene3D" id="3.30.565.10">
    <property type="entry name" value="Histidine kinase-like ATPase, C-terminal domain"/>
    <property type="match status" value="1"/>
</dbReference>
<dbReference type="CDD" id="cd17546">
    <property type="entry name" value="REC_hyHK_CKI1_RcsC-like"/>
    <property type="match status" value="1"/>
</dbReference>
<dbReference type="SMART" id="SM00387">
    <property type="entry name" value="HATPase_c"/>
    <property type="match status" value="1"/>
</dbReference>
<gene>
    <name evidence="10" type="ORF">NQT62_06965</name>
</gene>
<dbReference type="PRINTS" id="PR00344">
    <property type="entry name" value="BCTRLSENSOR"/>
</dbReference>
<evidence type="ECO:0000256" key="2">
    <source>
        <dbReference type="ARBA" id="ARBA00012438"/>
    </source>
</evidence>
<evidence type="ECO:0000256" key="5">
    <source>
        <dbReference type="PROSITE-ProRule" id="PRU00169"/>
    </source>
</evidence>
<keyword evidence="3 5" id="KW-0597">Phosphoprotein</keyword>
<keyword evidence="7" id="KW-0472">Membrane</keyword>
<dbReference type="Pfam" id="PF00072">
    <property type="entry name" value="Response_reg"/>
    <property type="match status" value="1"/>
</dbReference>
<dbReference type="Proteomes" id="UP001204142">
    <property type="component" value="Unassembled WGS sequence"/>
</dbReference>
<comment type="catalytic activity">
    <reaction evidence="1">
        <text>ATP + protein L-histidine = ADP + protein N-phospho-L-histidine.</text>
        <dbReference type="EC" id="2.7.13.3"/>
    </reaction>
</comment>
<evidence type="ECO:0000256" key="1">
    <source>
        <dbReference type="ARBA" id="ARBA00000085"/>
    </source>
</evidence>
<dbReference type="Gene3D" id="1.10.287.130">
    <property type="match status" value="1"/>
</dbReference>
<dbReference type="CDD" id="cd00082">
    <property type="entry name" value="HisKA"/>
    <property type="match status" value="1"/>
</dbReference>
<evidence type="ECO:0000256" key="3">
    <source>
        <dbReference type="ARBA" id="ARBA00022553"/>
    </source>
</evidence>
<keyword evidence="11" id="KW-1185">Reference proteome</keyword>
<keyword evidence="10" id="KW-0067">ATP-binding</keyword>
<dbReference type="EMBL" id="JANIGO010000002">
    <property type="protein sequence ID" value="MCQ8896178.1"/>
    <property type="molecule type" value="Genomic_DNA"/>
</dbReference>
<sequence length="693" mass="76671">MLLRKLEPWLPESLVGRIYLLYTSTLLFFVVFTFGLFYSFQYKALIDDAQDSANMLVEVVSQTVGDSAVIGDYDTIQRTLNKSLVGSRFAAALFIDLQGAKIQSHNNSVVHTRAPGWLRHEVQSQLYDVNRNINVGGRDYGVLRFIFDVDVITDGFWKLIQASLALALVTAIGGFFIIRYPLKRWLTGVEQVSSVTGRNLREQTDFAIEMLQEVPSEFRPAFEVLRKTTLHLRHELKSRDQALALLRKLLVTLLPEGARSQPDRSDDLTAVTEYLARIVADREASRQELQQAKDSAESANRAKSEFLANMSHEIRTPLNGIIGMSDVLLDMNLNPQEREFMEIVRQSADHLLTIVNEILDFSKIEAGMITLEHLPYQLAPVVDSAVSPFKPKADKKAIALQVHLDDDLPDAVLGDSHRLVQVLTNLISNAIKFTEHGDIELTVSPVYEAHAMRDRNRLSASGVAAIRYELRDSGIGIPADQVDRIFAAFEQADTSTTRHYGGTGLGLSITKRLVELMGGTIEVSSEVGRGSVFTVMLPAQLPNTEQVNAMLPVHPVRSVLPPAPRQDHPSPVLVVEDNPVNLKLATHLLSKWGYSVVTASNGREALEQLSAHPCLAVLMDMQMPVMSGIEATCMIRDLERVQGKSPVPIIAMTANVLPKDREACLAAGMNDYIAKPIEAAQLRESLAQLTASA</sequence>
<dbReference type="CDD" id="cd16922">
    <property type="entry name" value="HATPase_EvgS-ArcB-TorS-like"/>
    <property type="match status" value="1"/>
</dbReference>
<dbReference type="InterPro" id="IPR005467">
    <property type="entry name" value="His_kinase_dom"/>
</dbReference>
<dbReference type="InterPro" id="IPR036890">
    <property type="entry name" value="HATPase_C_sf"/>
</dbReference>
<keyword evidence="7" id="KW-1133">Transmembrane helix</keyword>
<accession>A0ABT1WF82</accession>
<dbReference type="InterPro" id="IPR004358">
    <property type="entry name" value="Sig_transdc_His_kin-like_C"/>
</dbReference>
<dbReference type="PANTHER" id="PTHR45339:SF1">
    <property type="entry name" value="HYBRID SIGNAL TRANSDUCTION HISTIDINE KINASE J"/>
    <property type="match status" value="1"/>
</dbReference>
<dbReference type="InterPro" id="IPR001789">
    <property type="entry name" value="Sig_transdc_resp-reg_receiver"/>
</dbReference>
<dbReference type="PROSITE" id="PS50109">
    <property type="entry name" value="HIS_KIN"/>
    <property type="match status" value="1"/>
</dbReference>
<evidence type="ECO:0000313" key="11">
    <source>
        <dbReference type="Proteomes" id="UP001204142"/>
    </source>
</evidence>
<feature type="coiled-coil region" evidence="6">
    <location>
        <begin position="275"/>
        <end position="309"/>
    </location>
</feature>
<keyword evidence="4" id="KW-0902">Two-component regulatory system</keyword>
<proteinExistence type="predicted"/>
<dbReference type="InterPro" id="IPR003661">
    <property type="entry name" value="HisK_dim/P_dom"/>
</dbReference>
<dbReference type="InterPro" id="IPR011006">
    <property type="entry name" value="CheY-like_superfamily"/>
</dbReference>
<dbReference type="Pfam" id="PF00512">
    <property type="entry name" value="HisKA"/>
    <property type="match status" value="1"/>
</dbReference>
<dbReference type="Gene3D" id="3.40.50.2300">
    <property type="match status" value="1"/>
</dbReference>
<dbReference type="PANTHER" id="PTHR45339">
    <property type="entry name" value="HYBRID SIGNAL TRANSDUCTION HISTIDINE KINASE J"/>
    <property type="match status" value="1"/>
</dbReference>
<dbReference type="SMART" id="SM00388">
    <property type="entry name" value="HisKA"/>
    <property type="match status" value="1"/>
</dbReference>
<feature type="modified residue" description="4-aspartylphosphate" evidence="5">
    <location>
        <position position="620"/>
    </location>
</feature>
<keyword evidence="6" id="KW-0175">Coiled coil</keyword>
<feature type="domain" description="Histidine kinase" evidence="8">
    <location>
        <begin position="309"/>
        <end position="541"/>
    </location>
</feature>
<evidence type="ECO:0000259" key="9">
    <source>
        <dbReference type="PROSITE" id="PS50110"/>
    </source>
</evidence>
<feature type="transmembrane region" description="Helical" evidence="7">
    <location>
        <begin position="20"/>
        <end position="40"/>
    </location>
</feature>
<keyword evidence="10" id="KW-0547">Nucleotide-binding</keyword>
<protein>
    <recommendedName>
        <fullName evidence="2">histidine kinase</fullName>
        <ecNumber evidence="2">2.7.13.3</ecNumber>
    </recommendedName>
</protein>
<dbReference type="PROSITE" id="PS50110">
    <property type="entry name" value="RESPONSE_REGULATORY"/>
    <property type="match status" value="1"/>
</dbReference>
<organism evidence="10 11">
    <name type="scientific">Limnobacter humi</name>
    <dbReference type="NCBI Taxonomy" id="1778671"/>
    <lineage>
        <taxon>Bacteria</taxon>
        <taxon>Pseudomonadati</taxon>
        <taxon>Pseudomonadota</taxon>
        <taxon>Betaproteobacteria</taxon>
        <taxon>Burkholderiales</taxon>
        <taxon>Burkholderiaceae</taxon>
        <taxon>Limnobacter</taxon>
    </lineage>
</organism>
<evidence type="ECO:0000259" key="8">
    <source>
        <dbReference type="PROSITE" id="PS50109"/>
    </source>
</evidence>
<comment type="caution">
    <text evidence="10">The sequence shown here is derived from an EMBL/GenBank/DDBJ whole genome shotgun (WGS) entry which is preliminary data.</text>
</comment>
<dbReference type="EC" id="2.7.13.3" evidence="2"/>
<dbReference type="Pfam" id="PF02518">
    <property type="entry name" value="HATPase_c"/>
    <property type="match status" value="1"/>
</dbReference>
<dbReference type="RefSeq" id="WP_256763943.1">
    <property type="nucleotide sequence ID" value="NZ_JANIGO010000002.1"/>
</dbReference>
<dbReference type="SUPFAM" id="SSF47384">
    <property type="entry name" value="Homodimeric domain of signal transducing histidine kinase"/>
    <property type="match status" value="1"/>
</dbReference>
<reference evidence="10 11" key="1">
    <citation type="submission" date="2022-07" db="EMBL/GenBank/DDBJ databases">
        <authorList>
            <person name="Xamxidin M."/>
            <person name="Wu M."/>
        </authorList>
    </citation>
    <scope>NUCLEOTIDE SEQUENCE [LARGE SCALE GENOMIC DNA]</scope>
    <source>
        <strain evidence="10 11">NBRC 111650</strain>
    </source>
</reference>
<dbReference type="InterPro" id="IPR003594">
    <property type="entry name" value="HATPase_dom"/>
</dbReference>
<keyword evidence="7" id="KW-0812">Transmembrane</keyword>
<evidence type="ECO:0000256" key="7">
    <source>
        <dbReference type="SAM" id="Phobius"/>
    </source>
</evidence>
<evidence type="ECO:0000256" key="6">
    <source>
        <dbReference type="SAM" id="Coils"/>
    </source>
</evidence>
<feature type="domain" description="Response regulatory" evidence="9">
    <location>
        <begin position="571"/>
        <end position="690"/>
    </location>
</feature>
<evidence type="ECO:0000256" key="4">
    <source>
        <dbReference type="ARBA" id="ARBA00023012"/>
    </source>
</evidence>
<dbReference type="GO" id="GO:0005524">
    <property type="term" value="F:ATP binding"/>
    <property type="evidence" value="ECO:0007669"/>
    <property type="project" value="UniProtKB-KW"/>
</dbReference>